<dbReference type="Gene3D" id="3.40.50.2000">
    <property type="entry name" value="Glycogen Phosphorylase B"/>
    <property type="match status" value="2"/>
</dbReference>
<name>A0A1J5TJV7_9ARCH</name>
<dbReference type="GO" id="GO:0016757">
    <property type="term" value="F:glycosyltransferase activity"/>
    <property type="evidence" value="ECO:0007669"/>
    <property type="project" value="UniProtKB-KW"/>
</dbReference>
<dbReference type="Proteomes" id="UP000183815">
    <property type="component" value="Unassembled WGS sequence"/>
</dbReference>
<comment type="caution">
    <text evidence="4">The sequence shown here is derived from an EMBL/GenBank/DDBJ whole genome shotgun (WGS) entry which is preliminary data.</text>
</comment>
<evidence type="ECO:0000313" key="5">
    <source>
        <dbReference type="Proteomes" id="UP000183815"/>
    </source>
</evidence>
<reference evidence="4 5" key="1">
    <citation type="submission" date="2016-08" db="EMBL/GenBank/DDBJ databases">
        <title>New Insights into Marine Group III Euryarchaeota, from dark to light.</title>
        <authorList>
            <person name="Haro-Moreno J.M."/>
            <person name="Rodriguez-Valera F."/>
            <person name="Lopez-Garcia P."/>
            <person name="Moreira D."/>
            <person name="Martin-Cuadrado A.B."/>
        </authorList>
    </citation>
    <scope>NUCLEOTIDE SEQUENCE [LARGE SCALE GENOMIC DNA]</scope>
    <source>
        <strain evidence="4">CG-Bathy1</strain>
    </source>
</reference>
<dbReference type="CDD" id="cd03794">
    <property type="entry name" value="GT4_WbuB-like"/>
    <property type="match status" value="1"/>
</dbReference>
<evidence type="ECO:0000313" key="4">
    <source>
        <dbReference type="EMBL" id="OIR16573.1"/>
    </source>
</evidence>
<keyword evidence="1" id="KW-0328">Glycosyltransferase</keyword>
<sequence>MKLKSHILMILSNPCINDARVLNEANSLSEAGYKVTLLCWDREGIHPEHDFLYDIEVIRIRNTSFMNFLTFDILRMSHWWKRAHFKALEIHDKNPLDAIHCHDLDTLPIGVKLKDKLEIPLVYDSHELWPDMLSRDIPYIFPKRFAHIEKECFSSVDHLITTHDPFLDELLKRAGRQIPSTIIMNAKKITSTEYQKSSNSDLTALYIGNLSKPRLVEGLIEAVSSLDGVKAIIGGFGKPNQFQKISNLSKSNQNVTFLGVVPLDDVLSHTLEADVVICMTDPNDKNNSRASANKQFEAMSCGRPIVCSKSTEISNFTNKHGIGISVEHSVEGIQKALIELRDNKTLREDMGRKALSKACDEFNWEVQSKRLVAVYEGL</sequence>
<protein>
    <recommendedName>
        <fullName evidence="3">Glycosyltransferase subfamily 4-like N-terminal domain-containing protein</fullName>
    </recommendedName>
</protein>
<evidence type="ECO:0000256" key="2">
    <source>
        <dbReference type="ARBA" id="ARBA00022679"/>
    </source>
</evidence>
<dbReference type="Pfam" id="PF13439">
    <property type="entry name" value="Glyco_transf_4"/>
    <property type="match status" value="1"/>
</dbReference>
<dbReference type="PANTHER" id="PTHR12526">
    <property type="entry name" value="GLYCOSYLTRANSFERASE"/>
    <property type="match status" value="1"/>
</dbReference>
<organism evidence="4 5">
    <name type="scientific">Marine Group III euryarchaeote CG-Bathy1</name>
    <dbReference type="NCBI Taxonomy" id="1889001"/>
    <lineage>
        <taxon>Archaea</taxon>
        <taxon>Methanobacteriati</taxon>
        <taxon>Thermoplasmatota</taxon>
        <taxon>Thermoplasmata</taxon>
        <taxon>Candidatus Thermoprofundales</taxon>
    </lineage>
</organism>
<keyword evidence="2" id="KW-0808">Transferase</keyword>
<evidence type="ECO:0000259" key="3">
    <source>
        <dbReference type="Pfam" id="PF13439"/>
    </source>
</evidence>
<dbReference type="InterPro" id="IPR028098">
    <property type="entry name" value="Glyco_trans_4-like_N"/>
</dbReference>
<dbReference type="EMBL" id="MIYU01000012">
    <property type="protein sequence ID" value="OIR16573.1"/>
    <property type="molecule type" value="Genomic_DNA"/>
</dbReference>
<dbReference type="AlphaFoldDB" id="A0A1J5TJV7"/>
<gene>
    <name evidence="4" type="ORF">BEU04_01140</name>
</gene>
<dbReference type="Pfam" id="PF13692">
    <property type="entry name" value="Glyco_trans_1_4"/>
    <property type="match status" value="1"/>
</dbReference>
<feature type="domain" description="Glycosyltransferase subfamily 4-like N-terminal" evidence="3">
    <location>
        <begin position="21"/>
        <end position="176"/>
    </location>
</feature>
<dbReference type="PANTHER" id="PTHR12526:SF629">
    <property type="entry name" value="TEICHURONIC ACID BIOSYNTHESIS GLYCOSYLTRANSFERASE TUAH-RELATED"/>
    <property type="match status" value="1"/>
</dbReference>
<accession>A0A1J5TJV7</accession>
<dbReference type="SUPFAM" id="SSF53756">
    <property type="entry name" value="UDP-Glycosyltransferase/glycogen phosphorylase"/>
    <property type="match status" value="1"/>
</dbReference>
<proteinExistence type="predicted"/>
<evidence type="ECO:0000256" key="1">
    <source>
        <dbReference type="ARBA" id="ARBA00022676"/>
    </source>
</evidence>